<comment type="similarity">
    <text evidence="1">Belongs to the glycosyl hydrolase 1 family.</text>
</comment>
<dbReference type="SUPFAM" id="SSF51445">
    <property type="entry name" value="(Trans)glycosidases"/>
    <property type="match status" value="1"/>
</dbReference>
<dbReference type="Gene3D" id="3.20.20.80">
    <property type="entry name" value="Glycosidases"/>
    <property type="match status" value="2"/>
</dbReference>
<organism evidence="4 5">
    <name type="scientific">Dioscorea zingiberensis</name>
    <dbReference type="NCBI Taxonomy" id="325984"/>
    <lineage>
        <taxon>Eukaryota</taxon>
        <taxon>Viridiplantae</taxon>
        <taxon>Streptophyta</taxon>
        <taxon>Embryophyta</taxon>
        <taxon>Tracheophyta</taxon>
        <taxon>Spermatophyta</taxon>
        <taxon>Magnoliopsida</taxon>
        <taxon>Liliopsida</taxon>
        <taxon>Dioscoreales</taxon>
        <taxon>Dioscoreaceae</taxon>
        <taxon>Dioscorea</taxon>
    </lineage>
</organism>
<dbReference type="InterPro" id="IPR017853">
    <property type="entry name" value="GH"/>
</dbReference>
<comment type="caution">
    <text evidence="4">The sequence shown here is derived from an EMBL/GenBank/DDBJ whole genome shotgun (WGS) entry which is preliminary data.</text>
</comment>
<dbReference type="PANTHER" id="PTHR10353:SF28">
    <property type="entry name" value="BETA-GLUCOSIDASE 44"/>
    <property type="match status" value="1"/>
</dbReference>
<dbReference type="OrthoDB" id="65569at2759"/>
<dbReference type="Proteomes" id="UP001085076">
    <property type="component" value="Miscellaneous, Linkage group lg02"/>
</dbReference>
<feature type="compositionally biased region" description="Pro residues" evidence="3">
    <location>
        <begin position="202"/>
        <end position="215"/>
    </location>
</feature>
<dbReference type="GO" id="GO:0005975">
    <property type="term" value="P:carbohydrate metabolic process"/>
    <property type="evidence" value="ECO:0007669"/>
    <property type="project" value="InterPro"/>
</dbReference>
<feature type="compositionally biased region" description="Polar residues" evidence="3">
    <location>
        <begin position="176"/>
        <end position="198"/>
    </location>
</feature>
<proteinExistence type="inferred from homology"/>
<evidence type="ECO:0000256" key="2">
    <source>
        <dbReference type="ARBA" id="ARBA00022737"/>
    </source>
</evidence>
<feature type="region of interest" description="Disordered" evidence="3">
    <location>
        <begin position="125"/>
        <end position="334"/>
    </location>
</feature>
<evidence type="ECO:0000313" key="5">
    <source>
        <dbReference type="Proteomes" id="UP001085076"/>
    </source>
</evidence>
<dbReference type="GO" id="GO:0008422">
    <property type="term" value="F:beta-glucosidase activity"/>
    <property type="evidence" value="ECO:0007669"/>
    <property type="project" value="UniProtKB-ARBA"/>
</dbReference>
<dbReference type="AlphaFoldDB" id="A0A9D5HM71"/>
<gene>
    <name evidence="4" type="ORF">J5N97_010155</name>
</gene>
<keyword evidence="2" id="KW-0677">Repeat</keyword>
<protein>
    <submittedName>
        <fullName evidence="4">Uncharacterized protein</fullName>
    </submittedName>
</protein>
<evidence type="ECO:0000256" key="3">
    <source>
        <dbReference type="SAM" id="MobiDB-lite"/>
    </source>
</evidence>
<sequence length="984" mass="111252">MVLSLTLSPTMPLPYPPRILTFQQSIDTLYMLYQDEATTVAEYILAYEDLMKEITGVSELMLISFFINNLRPDIHRELLRRGLPSTLKETFALAQACEAHIEKAMLWRWCVSPYSIAPNPIPPPIQFPTTHPTPLGEPPKPIISAVPQPSDPPTRIPNPSPLTSISPPSTLFHSKGFTTSLSKPFPLPNTSPNAPSLGSTTPAPPSAIPSPPPALTPGDHHEISASYLDDPVAAPDEDPPPSLDPGDHQVISDSHPDEPMDELDADPPPALDPGDLPVTYDPNPDVKSRCTDSDMLMPRTNLTFGHAILEPEPDPATTPVGTNKRSTSTKSTKKRGPAILVNRRYVTMDRSVLVWGVVTRSGDIPPLGDAPPHQPPMVVEVAAKVLDEMLGRNVVSWNSMNCDLWEFESYEALELFLVIWEEIKAAVPRMFTSVVRASVGLGEVLIGNRLHTCVAKFGLYAPNYVSCALIDMYSKREHTQEAQWVFDGMPETIVVGRNTIIAGYALHGDSEQALCLLLMKWGCYEDAPQVFDEISDRDVINWSVLINRFKGGLKPFYRMWEEKLQPNECVFVDILIVSAHLVAMEQRLWVAEYVKEKSIRLLVRLGTALVDIYLKYHCYKEDVNIMKEMNFDAYKFLISWLRIFLNGVNKVKLKGVAYYNRLIDYLLVKGITPYVNLYHDDPPDALAKKYKGLLSPQVVVDFADYAEFCFKTLGDRVQNWTIFNEPRVVTALRYNDGKFVHGDCTNFTGGGHLAPYAIAHHLMLPHATAAIKRYREKYQARQKAQRSWNFHLRWFVHPIIYGEYPKSVQGIIKERLPKFSPKEVRMVKDSIDFVGINKYSSYYRYDPYLPPQKPTCYQSVWHVAIDYERKGVPMGPRAHSEWPYIVPWGLYKVVTYVKEHHGTPNVLLSGNRIAAGLKYFGSMTDVYERSSGTFKRTFPTSTLRTRLSPERAVMLQRLPYTHTKSRLFSISIPNSLNRLNLVKR</sequence>
<reference evidence="4" key="1">
    <citation type="submission" date="2021-03" db="EMBL/GenBank/DDBJ databases">
        <authorList>
            <person name="Li Z."/>
            <person name="Yang C."/>
        </authorList>
    </citation>
    <scope>NUCLEOTIDE SEQUENCE</scope>
    <source>
        <strain evidence="4">Dzin_1.0</strain>
        <tissue evidence="4">Leaf</tissue>
    </source>
</reference>
<dbReference type="EMBL" id="JAGGNH010000002">
    <property type="protein sequence ID" value="KAJ0981900.1"/>
    <property type="molecule type" value="Genomic_DNA"/>
</dbReference>
<feature type="compositionally biased region" description="Low complexity" evidence="3">
    <location>
        <begin position="161"/>
        <end position="171"/>
    </location>
</feature>
<name>A0A9D5HM71_9LILI</name>
<evidence type="ECO:0000313" key="4">
    <source>
        <dbReference type="EMBL" id="KAJ0981900.1"/>
    </source>
</evidence>
<dbReference type="Gene3D" id="1.25.40.10">
    <property type="entry name" value="Tetratricopeptide repeat domain"/>
    <property type="match status" value="1"/>
</dbReference>
<dbReference type="Pfam" id="PF00232">
    <property type="entry name" value="Glyco_hydro_1"/>
    <property type="match status" value="2"/>
</dbReference>
<dbReference type="InterPro" id="IPR002885">
    <property type="entry name" value="PPR_rpt"/>
</dbReference>
<dbReference type="PANTHER" id="PTHR10353">
    <property type="entry name" value="GLYCOSYL HYDROLASE"/>
    <property type="match status" value="1"/>
</dbReference>
<dbReference type="InterPro" id="IPR011990">
    <property type="entry name" value="TPR-like_helical_dom_sf"/>
</dbReference>
<accession>A0A9D5HM71</accession>
<reference evidence="4" key="2">
    <citation type="journal article" date="2022" name="Hortic Res">
        <title>The genome of Dioscorea zingiberensis sheds light on the biosynthesis, origin and evolution of the medicinally important diosgenin saponins.</title>
        <authorList>
            <person name="Li Y."/>
            <person name="Tan C."/>
            <person name="Li Z."/>
            <person name="Guo J."/>
            <person name="Li S."/>
            <person name="Chen X."/>
            <person name="Wang C."/>
            <person name="Dai X."/>
            <person name="Yang H."/>
            <person name="Song W."/>
            <person name="Hou L."/>
            <person name="Xu J."/>
            <person name="Tong Z."/>
            <person name="Xu A."/>
            <person name="Yuan X."/>
            <person name="Wang W."/>
            <person name="Yang Q."/>
            <person name="Chen L."/>
            <person name="Sun Z."/>
            <person name="Wang K."/>
            <person name="Pan B."/>
            <person name="Chen J."/>
            <person name="Bao Y."/>
            <person name="Liu F."/>
            <person name="Qi X."/>
            <person name="Gang D.R."/>
            <person name="Wen J."/>
            <person name="Li J."/>
        </authorList>
    </citation>
    <scope>NUCLEOTIDE SEQUENCE</scope>
    <source>
        <strain evidence="4">Dzin_1.0</strain>
    </source>
</reference>
<feature type="compositionally biased region" description="Pro residues" evidence="3">
    <location>
        <begin position="149"/>
        <end position="160"/>
    </location>
</feature>
<evidence type="ECO:0000256" key="1">
    <source>
        <dbReference type="ARBA" id="ARBA00010838"/>
    </source>
</evidence>
<dbReference type="InterPro" id="IPR001360">
    <property type="entry name" value="Glyco_hydro_1"/>
</dbReference>
<keyword evidence="5" id="KW-1185">Reference proteome</keyword>
<dbReference type="Pfam" id="PF01535">
    <property type="entry name" value="PPR"/>
    <property type="match status" value="1"/>
</dbReference>